<dbReference type="InterPro" id="IPR011330">
    <property type="entry name" value="Glyco_hydro/deAcase_b/a-brl"/>
</dbReference>
<dbReference type="GO" id="GO:0005975">
    <property type="term" value="P:carbohydrate metabolic process"/>
    <property type="evidence" value="ECO:0007669"/>
    <property type="project" value="InterPro"/>
</dbReference>
<accession>A0A839E7H5</accession>
<evidence type="ECO:0008006" key="5">
    <source>
        <dbReference type="Google" id="ProtNLM"/>
    </source>
</evidence>
<dbReference type="EMBL" id="JACGWZ010000009">
    <property type="protein sequence ID" value="MBA8827647.1"/>
    <property type="molecule type" value="Genomic_DNA"/>
</dbReference>
<reference evidence="2 4" key="1">
    <citation type="submission" date="2020-07" db="EMBL/GenBank/DDBJ databases">
        <title>Sequencing the genomes of 1000 actinobacteria strains.</title>
        <authorList>
            <person name="Klenk H.-P."/>
        </authorList>
    </citation>
    <scope>NUCLEOTIDE SEQUENCE [LARGE SCALE GENOMIC DNA]</scope>
    <source>
        <strain evidence="2 4">DSM 45975</strain>
    </source>
</reference>
<evidence type="ECO:0000313" key="4">
    <source>
        <dbReference type="Proteomes" id="UP000569329"/>
    </source>
</evidence>
<evidence type="ECO:0000313" key="3">
    <source>
        <dbReference type="EMBL" id="MBA8827652.1"/>
    </source>
</evidence>
<evidence type="ECO:0000313" key="2">
    <source>
        <dbReference type="EMBL" id="MBA8827647.1"/>
    </source>
</evidence>
<dbReference type="SUPFAM" id="SSF88713">
    <property type="entry name" value="Glycoside hydrolase/deacetylase"/>
    <property type="match status" value="1"/>
</dbReference>
<proteinExistence type="predicted"/>
<sequence length="259" mass="27991">MSTWLVVSLSGLENRTLDRCAEFAAELRCRGVPLTLLVAPRPERAEPPRPDSPVQRWVRGRVADGDAIALHGFEHSVPADGLLPRLVTGRGAEFATLPAHEAGLRLIAALATVERLGLRVETFVPPRWLASPGTLSALRHHGFTVCADGTAVHELDAGLVHRARVHSFGSGERGEVRRCRSLVSRVGRTVRRDLPVRLAVDAADLQRPLPGRAVLDAVDLALEQGAVPRSYDDFASRVPRPRGAEPSGNVAVNIDPLSR</sequence>
<dbReference type="Pfam" id="PF10096">
    <property type="entry name" value="DUF2334"/>
    <property type="match status" value="1"/>
</dbReference>
<dbReference type="EMBL" id="JACGWZ010000009">
    <property type="protein sequence ID" value="MBA8827652.1"/>
    <property type="molecule type" value="Genomic_DNA"/>
</dbReference>
<evidence type="ECO:0000256" key="1">
    <source>
        <dbReference type="SAM" id="MobiDB-lite"/>
    </source>
</evidence>
<name>A0A839E7H5_9PSEU</name>
<feature type="region of interest" description="Disordered" evidence="1">
    <location>
        <begin position="233"/>
        <end position="259"/>
    </location>
</feature>
<dbReference type="InterPro" id="IPR018763">
    <property type="entry name" value="DUF2334"/>
</dbReference>
<organism evidence="2 4">
    <name type="scientific">Halosaccharopolyspora lacisalsi</name>
    <dbReference type="NCBI Taxonomy" id="1000566"/>
    <lineage>
        <taxon>Bacteria</taxon>
        <taxon>Bacillati</taxon>
        <taxon>Actinomycetota</taxon>
        <taxon>Actinomycetes</taxon>
        <taxon>Pseudonocardiales</taxon>
        <taxon>Pseudonocardiaceae</taxon>
        <taxon>Halosaccharopolyspora</taxon>
    </lineage>
</organism>
<comment type="caution">
    <text evidence="2">The sequence shown here is derived from an EMBL/GenBank/DDBJ whole genome shotgun (WGS) entry which is preliminary data.</text>
</comment>
<dbReference type="Proteomes" id="UP000569329">
    <property type="component" value="Unassembled WGS sequence"/>
</dbReference>
<protein>
    <recommendedName>
        <fullName evidence="5">DUF2334 domain-containing protein</fullName>
    </recommendedName>
</protein>
<keyword evidence="4" id="KW-1185">Reference proteome</keyword>
<gene>
    <name evidence="2" type="ORF">FHX42_005052</name>
    <name evidence="3" type="ORF">FHX42_005057</name>
</gene>
<dbReference type="AlphaFoldDB" id="A0A839E7H5"/>
<dbReference type="Gene3D" id="3.20.20.370">
    <property type="entry name" value="Glycoside hydrolase/deacetylase"/>
    <property type="match status" value="1"/>
</dbReference>